<name>A0A8K1CBT4_PYTOL</name>
<reference evidence="1" key="1">
    <citation type="submission" date="2019-03" db="EMBL/GenBank/DDBJ databases">
        <title>Long read genome sequence of the mycoparasitic Pythium oligandrum ATCC 38472 isolated from sugarbeet rhizosphere.</title>
        <authorList>
            <person name="Gaulin E."/>
        </authorList>
    </citation>
    <scope>NUCLEOTIDE SEQUENCE</scope>
    <source>
        <strain evidence="1">ATCC 38472_TT</strain>
    </source>
</reference>
<gene>
    <name evidence="1" type="ORF">Poli38472_000531</name>
</gene>
<protein>
    <submittedName>
        <fullName evidence="1">Uncharacterized protein</fullName>
    </submittedName>
</protein>
<accession>A0A8K1CBT4</accession>
<evidence type="ECO:0000313" key="1">
    <source>
        <dbReference type="EMBL" id="TMW60489.1"/>
    </source>
</evidence>
<dbReference type="AlphaFoldDB" id="A0A8K1CBT4"/>
<dbReference type="EMBL" id="SPLM01000108">
    <property type="protein sequence ID" value="TMW60489.1"/>
    <property type="molecule type" value="Genomic_DNA"/>
</dbReference>
<dbReference type="OrthoDB" id="109250at2759"/>
<proteinExistence type="predicted"/>
<evidence type="ECO:0000313" key="2">
    <source>
        <dbReference type="Proteomes" id="UP000794436"/>
    </source>
</evidence>
<comment type="caution">
    <text evidence="1">The sequence shown here is derived from an EMBL/GenBank/DDBJ whole genome shotgun (WGS) entry which is preliminary data.</text>
</comment>
<keyword evidence="2" id="KW-1185">Reference proteome</keyword>
<dbReference type="SUPFAM" id="SSF63829">
    <property type="entry name" value="Calcium-dependent phosphotriesterase"/>
    <property type="match status" value="1"/>
</dbReference>
<organism evidence="1 2">
    <name type="scientific">Pythium oligandrum</name>
    <name type="common">Mycoparasitic fungus</name>
    <dbReference type="NCBI Taxonomy" id="41045"/>
    <lineage>
        <taxon>Eukaryota</taxon>
        <taxon>Sar</taxon>
        <taxon>Stramenopiles</taxon>
        <taxon>Oomycota</taxon>
        <taxon>Peronosporomycetes</taxon>
        <taxon>Pythiales</taxon>
        <taxon>Pythiaceae</taxon>
        <taxon>Pythium</taxon>
    </lineage>
</organism>
<sequence>MHRPYAVCVLRGGRDRLRLAFTDTHNNALRLVQEHESTDETPQYRVSTVESAGLLTPRGLCASEDGRYVFLCDTGHHKIKFAALPAQSGLCDEKLAVDGIDVFAFAVLKQRDRDNWSQVDTRSIISLETESTTGTAELFAGSPLKLEENGADESVISNPCQLCGMMLPFDQDAIERVGESLHD</sequence>
<dbReference type="Proteomes" id="UP000794436">
    <property type="component" value="Unassembled WGS sequence"/>
</dbReference>